<evidence type="ECO:0008006" key="3">
    <source>
        <dbReference type="Google" id="ProtNLM"/>
    </source>
</evidence>
<feature type="compositionally biased region" description="Polar residues" evidence="1">
    <location>
        <begin position="57"/>
        <end position="68"/>
    </location>
</feature>
<organism evidence="2">
    <name type="scientific">Oceaniferula spumae</name>
    <dbReference type="NCBI Taxonomy" id="2979115"/>
    <lineage>
        <taxon>Bacteria</taxon>
        <taxon>Pseudomonadati</taxon>
        <taxon>Verrucomicrobiota</taxon>
        <taxon>Verrucomicrobiia</taxon>
        <taxon>Verrucomicrobiales</taxon>
        <taxon>Verrucomicrobiaceae</taxon>
        <taxon>Oceaniferula</taxon>
    </lineage>
</organism>
<gene>
    <name evidence="2" type="ORF">NT6N_06550</name>
</gene>
<feature type="region of interest" description="Disordered" evidence="1">
    <location>
        <begin position="28"/>
        <end position="69"/>
    </location>
</feature>
<reference evidence="2" key="1">
    <citation type="submission" date="2024-07" db="EMBL/GenBank/DDBJ databases">
        <title>Complete genome sequence of Verrucomicrobiaceae bacterium NT6N.</title>
        <authorList>
            <person name="Huang C."/>
            <person name="Takami H."/>
            <person name="Hamasaki K."/>
        </authorList>
    </citation>
    <scope>NUCLEOTIDE SEQUENCE</scope>
    <source>
        <strain evidence="2">NT6N</strain>
    </source>
</reference>
<dbReference type="AlphaFoldDB" id="A0AAT9FHV4"/>
<evidence type="ECO:0000313" key="2">
    <source>
        <dbReference type="EMBL" id="BDS05615.1"/>
    </source>
</evidence>
<protein>
    <recommendedName>
        <fullName evidence="3">NolW-like domain-containing protein</fullName>
    </recommendedName>
</protein>
<dbReference type="KEGG" id="osu:NT6N_06550"/>
<name>A0AAT9FHV4_9BACT</name>
<dbReference type="EMBL" id="AP026866">
    <property type="protein sequence ID" value="BDS05615.1"/>
    <property type="molecule type" value="Genomic_DNA"/>
</dbReference>
<accession>A0AAT9FHV4</accession>
<evidence type="ECO:0000256" key="1">
    <source>
        <dbReference type="SAM" id="MobiDB-lite"/>
    </source>
</evidence>
<feature type="compositionally biased region" description="Basic and acidic residues" evidence="1">
    <location>
        <begin position="28"/>
        <end position="38"/>
    </location>
</feature>
<sequence>MSTKRAIALLAIILLLALVLKLSNKDTDRSMDERDDGSKLQNTSELKLNDSKRSARRNQAANTSTAEPTHSYGELKDFIIPILVLENATFTEALKQLRERYMDICLRTGEKPIPFEFHVEAESERRINVTLKQLPFTSMLKTLAAIEGVTMEMEGLDITFSPKKKSGMLMTKNFSLPARLLGKLDNATDAKSIMALLNIENAKMSYLAANGSLEINADSTDLERISQLIDHYLAVPINSVKSSSEIITVDKGVDFDPSKLNDPGYMEQIKSTQGISLSASPSVISRSGSPTTISIGTEVQTDQGANQLKGFEISSQASFTGFVVRNVAQFNHGAETGNERSPVVQNKITQDDYIPRGGHQVIRLNSSNGTTRYLIVRHTEVDATGKTVPRSR</sequence>
<proteinExistence type="predicted"/>